<proteinExistence type="predicted"/>
<protein>
    <submittedName>
        <fullName evidence="1">Uncharacterized protein</fullName>
    </submittedName>
</protein>
<comment type="caution">
    <text evidence="1">The sequence shown here is derived from an EMBL/GenBank/DDBJ whole genome shotgun (WGS) entry which is preliminary data.</text>
</comment>
<keyword evidence="2" id="KW-1185">Reference proteome</keyword>
<accession>A0ACB7SUG4</accession>
<dbReference type="EMBL" id="CM023483">
    <property type="protein sequence ID" value="KAH6936772.1"/>
    <property type="molecule type" value="Genomic_DNA"/>
</dbReference>
<gene>
    <name evidence="1" type="ORF">HPB50_021363</name>
</gene>
<evidence type="ECO:0000313" key="1">
    <source>
        <dbReference type="EMBL" id="KAH6936772.1"/>
    </source>
</evidence>
<name>A0ACB7SUG4_HYAAI</name>
<sequence length="695" mass="76044">MNGPHLGCEKRQPARCPGPGRAKASGLFHLKLRPDTSVFHEDLVVETSKLGHIKPEIGHIYSGELVGEPSSHVYGALVDGVFHGAIQSPSGRYYVESSRRFFSGPKPFHSVLYDARDARFPDTGTPGGWCGVRGETERWMDSVMKSRATLAAAAAAPPPVARHKASTKTRGETALPYARSHDEQGTGNASARMLPVYSRRVCNLKVSVDHLLYEHMFRGEQDASRTRARITAMVASHVNRASAIYRRTSFGGIQDISFIVQKIRINDSRSCAEGVKEDNPFCADDIDAGYLLHLTSKENNDDFCLAYTWTFRDFADGILGLAWIARSQLGQGGICEKNRPSVDQKPGTTEFRQYYLSLNSGIMTFLNYNSPVSLAVSELTFCHEIGHNFGSPHDSPPGVSCFGACAPCGVRGNYIMFPSATRGSEFNNDKFSPCSIRNITNVLKPMFEGRSNRENCFQVDSGPICGNDIVEGDEECDCGFFVNDCQESCCYPRHNTLGAPGCTLRKGKDCSGVNATCPLGPPKPDMTPCNEGTQVCMAGECAISICTKYGLKECTLSGSEYTVDELCLLACEGPSGGCLPACEFPAMKAHCGVTMTPGSPCNALRGYCDVFRKCRDVDAEGPLARLQRIFFGEKSVNKIKQFIMIHPLLSVFLALGSLWLMIVVFRCLAVHTPTSNPNKKPAYKLKDTLKQPWKL</sequence>
<reference evidence="1" key="1">
    <citation type="submission" date="2020-05" db="EMBL/GenBank/DDBJ databases">
        <title>Large-scale comparative analyses of tick genomes elucidate their genetic diversity and vector capacities.</title>
        <authorList>
            <person name="Jia N."/>
            <person name="Wang J."/>
            <person name="Shi W."/>
            <person name="Du L."/>
            <person name="Sun Y."/>
            <person name="Zhan W."/>
            <person name="Jiang J."/>
            <person name="Wang Q."/>
            <person name="Zhang B."/>
            <person name="Ji P."/>
            <person name="Sakyi L.B."/>
            <person name="Cui X."/>
            <person name="Yuan T."/>
            <person name="Jiang B."/>
            <person name="Yang W."/>
            <person name="Lam T.T.-Y."/>
            <person name="Chang Q."/>
            <person name="Ding S."/>
            <person name="Wang X."/>
            <person name="Zhu J."/>
            <person name="Ruan X."/>
            <person name="Zhao L."/>
            <person name="Wei J."/>
            <person name="Que T."/>
            <person name="Du C."/>
            <person name="Cheng J."/>
            <person name="Dai P."/>
            <person name="Han X."/>
            <person name="Huang E."/>
            <person name="Gao Y."/>
            <person name="Liu J."/>
            <person name="Shao H."/>
            <person name="Ye R."/>
            <person name="Li L."/>
            <person name="Wei W."/>
            <person name="Wang X."/>
            <person name="Wang C."/>
            <person name="Yang T."/>
            <person name="Huo Q."/>
            <person name="Li W."/>
            <person name="Guo W."/>
            <person name="Chen H."/>
            <person name="Zhou L."/>
            <person name="Ni X."/>
            <person name="Tian J."/>
            <person name="Zhou Y."/>
            <person name="Sheng Y."/>
            <person name="Liu T."/>
            <person name="Pan Y."/>
            <person name="Xia L."/>
            <person name="Li J."/>
            <person name="Zhao F."/>
            <person name="Cao W."/>
        </authorList>
    </citation>
    <scope>NUCLEOTIDE SEQUENCE</scope>
    <source>
        <strain evidence="1">Hyas-2018</strain>
    </source>
</reference>
<evidence type="ECO:0000313" key="2">
    <source>
        <dbReference type="Proteomes" id="UP000821845"/>
    </source>
</evidence>
<organism evidence="1 2">
    <name type="scientific">Hyalomma asiaticum</name>
    <name type="common">Tick</name>
    <dbReference type="NCBI Taxonomy" id="266040"/>
    <lineage>
        <taxon>Eukaryota</taxon>
        <taxon>Metazoa</taxon>
        <taxon>Ecdysozoa</taxon>
        <taxon>Arthropoda</taxon>
        <taxon>Chelicerata</taxon>
        <taxon>Arachnida</taxon>
        <taxon>Acari</taxon>
        <taxon>Parasitiformes</taxon>
        <taxon>Ixodida</taxon>
        <taxon>Ixodoidea</taxon>
        <taxon>Ixodidae</taxon>
        <taxon>Hyalomminae</taxon>
        <taxon>Hyalomma</taxon>
    </lineage>
</organism>
<dbReference type="Proteomes" id="UP000821845">
    <property type="component" value="Chromosome 3"/>
</dbReference>